<accession>A0ABT3EHR3</accession>
<comment type="caution">
    <text evidence="1">The sequence shown here is derived from an EMBL/GenBank/DDBJ whole genome shotgun (WGS) entry which is preliminary data.</text>
</comment>
<dbReference type="EMBL" id="JAPCIO010000003">
    <property type="protein sequence ID" value="MCW1147650.1"/>
    <property type="molecule type" value="Genomic_DNA"/>
</dbReference>
<evidence type="ECO:0008006" key="3">
    <source>
        <dbReference type="Google" id="ProtNLM"/>
    </source>
</evidence>
<gene>
    <name evidence="1" type="ORF">OJ995_05400</name>
</gene>
<dbReference type="RefSeq" id="WP_264368504.1">
    <property type="nucleotide sequence ID" value="NZ_JAPCIO010000003.1"/>
</dbReference>
<evidence type="ECO:0000313" key="1">
    <source>
        <dbReference type="EMBL" id="MCW1147650.1"/>
    </source>
</evidence>
<sequence length="206" mass="24329">MRKLVFLFLIFVACKNQTSNDNHSQKETSDLKKETKDSVEYDFQKAEVMLEKDILFNGKLTRFFDIKEFEKIFGKADSLVLMSKEEPCSYIFENSDGSKDENDKYIYKKGSRFENSKNQVAVDEFRFTDGNFIMYKGTKLSADTTIEDLKKLFPYAIQNMNKIDVYNEGELDYINLREDAENISDGHINIFFKNGKLYFMHWWFPC</sequence>
<organism evidence="1 2">
    <name type="scientific">Flavobacterium lacisediminis</name>
    <dbReference type="NCBI Taxonomy" id="2989705"/>
    <lineage>
        <taxon>Bacteria</taxon>
        <taxon>Pseudomonadati</taxon>
        <taxon>Bacteroidota</taxon>
        <taxon>Flavobacteriia</taxon>
        <taxon>Flavobacteriales</taxon>
        <taxon>Flavobacteriaceae</taxon>
        <taxon>Flavobacterium</taxon>
    </lineage>
</organism>
<reference evidence="1" key="1">
    <citation type="submission" date="2022-10" db="EMBL/GenBank/DDBJ databases">
        <title>Flavobacterium sp. nov., a bacterium isolated from lake sediment.</title>
        <authorList>
            <person name="Qu J.-H."/>
        </authorList>
    </citation>
    <scope>NUCLEOTIDE SEQUENCE</scope>
    <source>
        <strain evidence="1">TH16-21</strain>
    </source>
</reference>
<evidence type="ECO:0000313" key="2">
    <source>
        <dbReference type="Proteomes" id="UP001165677"/>
    </source>
</evidence>
<name>A0ABT3EHR3_9FLAO</name>
<dbReference type="Proteomes" id="UP001165677">
    <property type="component" value="Unassembled WGS sequence"/>
</dbReference>
<keyword evidence="2" id="KW-1185">Reference proteome</keyword>
<protein>
    <recommendedName>
        <fullName evidence="3">Lipoprotein</fullName>
    </recommendedName>
</protein>
<proteinExistence type="predicted"/>